<dbReference type="Gene3D" id="3.30.700.10">
    <property type="entry name" value="Glycoprotein, Type 4 Pilin"/>
    <property type="match status" value="1"/>
</dbReference>
<dbReference type="InterPro" id="IPR012902">
    <property type="entry name" value="N_methyl_site"/>
</dbReference>
<protein>
    <recommendedName>
        <fullName evidence="4">General secretion pathway GspH domain-containing protein</fullName>
    </recommendedName>
</protein>
<organism evidence="2 3">
    <name type="scientific">Candidatus Woesebacteria bacterium RIFCSPHIGHO2_01_FULL_44_21</name>
    <dbReference type="NCBI Taxonomy" id="1802503"/>
    <lineage>
        <taxon>Bacteria</taxon>
        <taxon>Candidatus Woeseibacteriota</taxon>
    </lineage>
</organism>
<evidence type="ECO:0000313" key="2">
    <source>
        <dbReference type="EMBL" id="OGM33068.1"/>
    </source>
</evidence>
<dbReference type="InterPro" id="IPR045584">
    <property type="entry name" value="Pilin-like"/>
</dbReference>
<dbReference type="PROSITE" id="PS00409">
    <property type="entry name" value="PROKAR_NTER_METHYL"/>
    <property type="match status" value="1"/>
</dbReference>
<evidence type="ECO:0000256" key="1">
    <source>
        <dbReference type="SAM" id="Phobius"/>
    </source>
</evidence>
<sequence>MRRGFTLIEVLIVIVILGIIMAVGSVQFREFERRQAVVAAKRQVLADVRAAQADAASGRKPAGCTGTLMGYGFEVTGTASPASYRTFARCSQGVGTADYNTKTTELTERITITLPAVNPVIFKPIAEGTNLAASSSVIINISSLGTATTESLEIRASGEIR</sequence>
<accession>A0A1F7Z2D5</accession>
<keyword evidence="1" id="KW-0472">Membrane</keyword>
<reference evidence="2 3" key="1">
    <citation type="journal article" date="2016" name="Nat. Commun.">
        <title>Thousands of microbial genomes shed light on interconnected biogeochemical processes in an aquifer system.</title>
        <authorList>
            <person name="Anantharaman K."/>
            <person name="Brown C.T."/>
            <person name="Hug L.A."/>
            <person name="Sharon I."/>
            <person name="Castelle C.J."/>
            <person name="Probst A.J."/>
            <person name="Thomas B.C."/>
            <person name="Singh A."/>
            <person name="Wilkins M.J."/>
            <person name="Karaoz U."/>
            <person name="Brodie E.L."/>
            <person name="Williams K.H."/>
            <person name="Hubbard S.S."/>
            <person name="Banfield J.F."/>
        </authorList>
    </citation>
    <scope>NUCLEOTIDE SEQUENCE [LARGE SCALE GENOMIC DNA]</scope>
</reference>
<keyword evidence="1" id="KW-1133">Transmembrane helix</keyword>
<comment type="caution">
    <text evidence="2">The sequence shown here is derived from an EMBL/GenBank/DDBJ whole genome shotgun (WGS) entry which is preliminary data.</text>
</comment>
<dbReference type="EMBL" id="MGGP01000009">
    <property type="protein sequence ID" value="OGM33068.1"/>
    <property type="molecule type" value="Genomic_DNA"/>
</dbReference>
<evidence type="ECO:0000313" key="3">
    <source>
        <dbReference type="Proteomes" id="UP000178870"/>
    </source>
</evidence>
<evidence type="ECO:0008006" key="4">
    <source>
        <dbReference type="Google" id="ProtNLM"/>
    </source>
</evidence>
<dbReference type="AlphaFoldDB" id="A0A1F7Z2D5"/>
<name>A0A1F7Z2D5_9BACT</name>
<dbReference type="Pfam" id="PF07963">
    <property type="entry name" value="N_methyl"/>
    <property type="match status" value="1"/>
</dbReference>
<feature type="transmembrane region" description="Helical" evidence="1">
    <location>
        <begin position="6"/>
        <end position="26"/>
    </location>
</feature>
<keyword evidence="1" id="KW-0812">Transmembrane</keyword>
<dbReference type="SUPFAM" id="SSF54523">
    <property type="entry name" value="Pili subunits"/>
    <property type="match status" value="1"/>
</dbReference>
<proteinExistence type="predicted"/>
<gene>
    <name evidence="2" type="ORF">A2803_03040</name>
</gene>
<dbReference type="Proteomes" id="UP000178870">
    <property type="component" value="Unassembled WGS sequence"/>
</dbReference>
<dbReference type="NCBIfam" id="TIGR02532">
    <property type="entry name" value="IV_pilin_GFxxxE"/>
    <property type="match status" value="1"/>
</dbReference>